<dbReference type="InterPro" id="IPR020595">
    <property type="entry name" value="MnmG-rel_CS"/>
</dbReference>
<organism evidence="6 7">
    <name type="scientific">Coptotermes formosanus</name>
    <name type="common">Formosan subterranean termite</name>
    <dbReference type="NCBI Taxonomy" id="36987"/>
    <lineage>
        <taxon>Eukaryota</taxon>
        <taxon>Metazoa</taxon>
        <taxon>Ecdysozoa</taxon>
        <taxon>Arthropoda</taxon>
        <taxon>Hexapoda</taxon>
        <taxon>Insecta</taxon>
        <taxon>Pterygota</taxon>
        <taxon>Neoptera</taxon>
        <taxon>Polyneoptera</taxon>
        <taxon>Dictyoptera</taxon>
        <taxon>Blattodea</taxon>
        <taxon>Blattoidea</taxon>
        <taxon>Termitoidae</taxon>
        <taxon>Rhinotermitidae</taxon>
        <taxon>Coptotermes</taxon>
    </lineage>
</organism>
<dbReference type="Proteomes" id="UP000502823">
    <property type="component" value="Unassembled WGS sequence"/>
</dbReference>
<dbReference type="Pfam" id="PF13932">
    <property type="entry name" value="SAM_GIDA_C"/>
    <property type="match status" value="1"/>
</dbReference>
<dbReference type="InterPro" id="IPR026904">
    <property type="entry name" value="MnmG_C"/>
</dbReference>
<dbReference type="HAMAP" id="MF_00129">
    <property type="entry name" value="MnmG_GidA"/>
    <property type="match status" value="1"/>
</dbReference>
<dbReference type="EMBL" id="BLKM01007831">
    <property type="protein sequence ID" value="GFG31684.1"/>
    <property type="molecule type" value="Genomic_DNA"/>
</dbReference>
<dbReference type="PROSITE" id="PS01280">
    <property type="entry name" value="GIDA_1"/>
    <property type="match status" value="1"/>
</dbReference>
<dbReference type="Gene3D" id="3.50.50.60">
    <property type="entry name" value="FAD/NAD(P)-binding domain"/>
    <property type="match status" value="2"/>
</dbReference>
<dbReference type="OrthoDB" id="3329at2759"/>
<dbReference type="Pfam" id="PF01134">
    <property type="entry name" value="GIDA"/>
    <property type="match status" value="1"/>
</dbReference>
<evidence type="ECO:0000259" key="5">
    <source>
        <dbReference type="SMART" id="SM01228"/>
    </source>
</evidence>
<keyword evidence="3" id="KW-0285">Flavoprotein</keyword>
<dbReference type="GO" id="GO:0050660">
    <property type="term" value="F:flavin adenine dinucleotide binding"/>
    <property type="evidence" value="ECO:0007669"/>
    <property type="project" value="InterPro"/>
</dbReference>
<evidence type="ECO:0000313" key="6">
    <source>
        <dbReference type="EMBL" id="GFG31684.1"/>
    </source>
</evidence>
<dbReference type="InterPro" id="IPR036188">
    <property type="entry name" value="FAD/NAD-bd_sf"/>
</dbReference>
<dbReference type="InParanoid" id="A0A6L2PGU6"/>
<dbReference type="Pfam" id="PF21680">
    <property type="entry name" value="GIDA_C_1st"/>
    <property type="match status" value="1"/>
</dbReference>
<dbReference type="AlphaFoldDB" id="A0A6L2PGU6"/>
<dbReference type="GO" id="GO:0005829">
    <property type="term" value="C:cytosol"/>
    <property type="evidence" value="ECO:0007669"/>
    <property type="project" value="TreeGrafter"/>
</dbReference>
<evidence type="ECO:0000313" key="7">
    <source>
        <dbReference type="Proteomes" id="UP000502823"/>
    </source>
</evidence>
<dbReference type="PROSITE" id="PS01281">
    <property type="entry name" value="GIDA_2"/>
    <property type="match status" value="1"/>
</dbReference>
<dbReference type="InterPro" id="IPR040131">
    <property type="entry name" value="MnmG_N"/>
</dbReference>
<protein>
    <recommendedName>
        <fullName evidence="5">tRNA uridine 5-carboxymethylaminomethyl modification enzyme C-terminal subdomain domain-containing protein</fullName>
    </recommendedName>
</protein>
<evidence type="ECO:0000256" key="2">
    <source>
        <dbReference type="ARBA" id="ARBA00007653"/>
    </source>
</evidence>
<dbReference type="PANTHER" id="PTHR11806">
    <property type="entry name" value="GLUCOSE INHIBITED DIVISION PROTEIN A"/>
    <property type="match status" value="1"/>
</dbReference>
<dbReference type="SMART" id="SM01228">
    <property type="entry name" value="GIDA_assoc_3"/>
    <property type="match status" value="1"/>
</dbReference>
<dbReference type="InterPro" id="IPR004416">
    <property type="entry name" value="MnmG"/>
</dbReference>
<accession>A0A6L2PGU6</accession>
<gene>
    <name evidence="6" type="ORF">Cfor_04800</name>
</gene>
<dbReference type="SUPFAM" id="SSF51905">
    <property type="entry name" value="FAD/NAD(P)-binding domain"/>
    <property type="match status" value="1"/>
</dbReference>
<dbReference type="FunFam" id="3.50.50.60:FF:000082">
    <property type="entry name" value="protein MTO1 homolog, mitochondrial isoform X1"/>
    <property type="match status" value="1"/>
</dbReference>
<dbReference type="GO" id="GO:0070899">
    <property type="term" value="P:mitochondrial tRNA wobble uridine modification"/>
    <property type="evidence" value="ECO:0007669"/>
    <property type="project" value="UniProtKB-ARBA"/>
</dbReference>
<dbReference type="FunFam" id="1.10.150.570:FF:000001">
    <property type="entry name" value="tRNA uridine 5-carboxymethylaminomethyl modification enzyme MnmG"/>
    <property type="match status" value="1"/>
</dbReference>
<comment type="similarity">
    <text evidence="2">Belongs to the MnmG family.</text>
</comment>
<name>A0A6L2PGU6_COPFO</name>
<comment type="caution">
    <text evidence="6">The sequence shown here is derived from an EMBL/GenBank/DDBJ whole genome shotgun (WGS) entry which is preliminary data.</text>
</comment>
<proteinExistence type="inferred from homology"/>
<evidence type="ECO:0000256" key="4">
    <source>
        <dbReference type="ARBA" id="ARBA00022827"/>
    </source>
</evidence>
<comment type="cofactor">
    <cofactor evidence="1">
        <name>FAD</name>
        <dbReference type="ChEBI" id="CHEBI:57692"/>
    </cofactor>
</comment>
<dbReference type="GO" id="GO:0005739">
    <property type="term" value="C:mitochondrion"/>
    <property type="evidence" value="ECO:0007669"/>
    <property type="project" value="GOC"/>
</dbReference>
<sequence>MSKTKVRLTYYSAISETNNSTQFRHQTMTRNFVHRQSKPGPEFDVIVVGGGHAGTEACCSAARMGCRTLLVTHKKETVGEMSCNPSFGGIGKGHLMREVDALDGVCGRMCDLSGIQYKVLNKRKGPAVWGPRAQIDRLLYKQHVQHELFRNTPNLEVMVASVEDLIMEEAKDVQNDQTVRQCCGVVLSNGAKIGGKTVILTTGTFLKGQINIGLDVRPAGRIGDAPAIGLANTLKSLNFRMGRLKTGTPPRLDGRSIDYTVCNVQEGDDPPVPFSFMNDTVWIKAQDQMKCHLTFTNSAVNKIILDNLHVNRHVTEEIRGPRYCPSIESKAIRFGNKEHQIWLEPEGLTSDVVYPNGLSCTLPEELQVKMIRQIRGLENATVLRPGYGVEYDYVDPQELNPTLETHRISCLFFAGQINGTTGYEEAAAQGIVAGINAAAKVQGKPEFCIGRTEGYLGVLIDDLTTLGTNEPYRMFTSRAEFRLFLRPDNADLRLTRKGFEIGCVSSERYHNMCKMETNIADGIEFLKSVVKPANHWRQLLHMPAAKGTLLKSAFDMLSVSHDEITVEKLAKALPDVFSQLVNDKNLNQRLKIEALYEAALLEQQEEVMEVRRDEALRIPSHIDYTAKCLCLSFEEQEKLMAVRPQTIAAASRIPGVTPSSLLRLLRHVKHQQVQETLISPSKCWNAPSNMPEPFPHSSFPFTVHSYTAI</sequence>
<keyword evidence="7" id="KW-1185">Reference proteome</keyword>
<dbReference type="InterPro" id="IPR049312">
    <property type="entry name" value="GIDA_C_N"/>
</dbReference>
<dbReference type="FunFam" id="3.50.50.60:FF:000002">
    <property type="entry name" value="tRNA uridine 5-carboxymethylaminomethyl modification enzyme MnmG"/>
    <property type="match status" value="1"/>
</dbReference>
<keyword evidence="4" id="KW-0274">FAD</keyword>
<dbReference type="NCBIfam" id="TIGR00136">
    <property type="entry name" value="mnmG_gidA"/>
    <property type="match status" value="1"/>
</dbReference>
<feature type="domain" description="tRNA uridine 5-carboxymethylaminomethyl modification enzyme C-terminal subdomain" evidence="5">
    <location>
        <begin position="594"/>
        <end position="666"/>
    </location>
</feature>
<evidence type="ECO:0000256" key="1">
    <source>
        <dbReference type="ARBA" id="ARBA00001974"/>
    </source>
</evidence>
<dbReference type="InterPro" id="IPR044920">
    <property type="entry name" value="MnmG_C_subdom_sf"/>
</dbReference>
<dbReference type="InterPro" id="IPR047001">
    <property type="entry name" value="MnmG_C_subdom"/>
</dbReference>
<dbReference type="InterPro" id="IPR002218">
    <property type="entry name" value="MnmG-rel"/>
</dbReference>
<dbReference type="PANTHER" id="PTHR11806:SF0">
    <property type="entry name" value="PROTEIN MTO1 HOMOLOG, MITOCHONDRIAL"/>
    <property type="match status" value="1"/>
</dbReference>
<evidence type="ECO:0000256" key="3">
    <source>
        <dbReference type="ARBA" id="ARBA00022630"/>
    </source>
</evidence>
<dbReference type="GO" id="GO:0030488">
    <property type="term" value="P:tRNA methylation"/>
    <property type="evidence" value="ECO:0007669"/>
    <property type="project" value="TreeGrafter"/>
</dbReference>
<dbReference type="FunCoup" id="A0A6L2PGU6">
    <property type="interactions" value="1365"/>
</dbReference>
<reference evidence="7" key="1">
    <citation type="submission" date="2020-01" db="EMBL/GenBank/DDBJ databases">
        <title>Draft genome sequence of the Termite Coptotermes fromosanus.</title>
        <authorList>
            <person name="Itakura S."/>
            <person name="Yosikawa Y."/>
            <person name="Umezawa K."/>
        </authorList>
    </citation>
    <scope>NUCLEOTIDE SEQUENCE [LARGE SCALE GENOMIC DNA]</scope>
</reference>
<dbReference type="Gene3D" id="1.10.150.570">
    <property type="entry name" value="GidA associated domain, C-terminal subdomain"/>
    <property type="match status" value="1"/>
</dbReference>